<dbReference type="GO" id="GO:0032588">
    <property type="term" value="C:trans-Golgi network membrane"/>
    <property type="evidence" value="ECO:0007669"/>
    <property type="project" value="TreeGrafter"/>
</dbReference>
<dbReference type="InterPro" id="IPR051111">
    <property type="entry name" value="Ca-binding_regulatory"/>
</dbReference>
<feature type="domain" description="EF-hand" evidence="4">
    <location>
        <begin position="234"/>
        <end position="269"/>
    </location>
</feature>
<evidence type="ECO:0000256" key="3">
    <source>
        <dbReference type="SAM" id="MobiDB-lite"/>
    </source>
</evidence>
<dbReference type="SMART" id="SM00054">
    <property type="entry name" value="EFh"/>
    <property type="match status" value="3"/>
</dbReference>
<keyword evidence="5" id="KW-1185">Reference proteome</keyword>
<keyword evidence="2" id="KW-0106">Calcium</keyword>
<sequence>KIRFRNPVYSLTSWRPDHLVAFNIVRSDELRLGRKTGQQLAAVLLSVISGSANSGLIKPQPTEQPNNHLKAKLAMLLPAKASMKPLMKAAADDSSSSSTGDRKVKQRRAMIGRSLSLNVADFAGKWKEAFGLFDKDNDGRMGGAELASVMERLGMPVAEREVQLLLNQWDSGRKGGLTLLEFTSLMNSSRCWLTPASALHPTAQQQQQQQQQLGGRRHRQCCHQSEDDAALNTEELLELRAAFDLFDKDGDGLLSRQEIQVALELLEEDSADADVELVMSATDVGTGGGVTFKEFCKLLQGDGGGGDSGGRGIQFPGKSTYRPRSTTGAV</sequence>
<organism evidence="5 6">
    <name type="scientific">Macrostomum lignano</name>
    <dbReference type="NCBI Taxonomy" id="282301"/>
    <lineage>
        <taxon>Eukaryota</taxon>
        <taxon>Metazoa</taxon>
        <taxon>Spiralia</taxon>
        <taxon>Lophotrochozoa</taxon>
        <taxon>Platyhelminthes</taxon>
        <taxon>Rhabditophora</taxon>
        <taxon>Macrostomorpha</taxon>
        <taxon>Macrostomida</taxon>
        <taxon>Macrostomidae</taxon>
        <taxon>Macrostomum</taxon>
    </lineage>
</organism>
<evidence type="ECO:0000313" key="6">
    <source>
        <dbReference type="WBParaSite" id="maker-uti_cns_0007798-snap-gene-0.15-mRNA-1"/>
    </source>
</evidence>
<dbReference type="PROSITE" id="PS00018">
    <property type="entry name" value="EF_HAND_1"/>
    <property type="match status" value="2"/>
</dbReference>
<accession>A0A1I8HSE1</accession>
<dbReference type="AlphaFoldDB" id="A0A1I8HSE1"/>
<dbReference type="InterPro" id="IPR018247">
    <property type="entry name" value="EF_Hand_1_Ca_BS"/>
</dbReference>
<reference evidence="6" key="1">
    <citation type="submission" date="2016-11" db="UniProtKB">
        <authorList>
            <consortium name="WormBaseParasite"/>
        </authorList>
    </citation>
    <scope>IDENTIFICATION</scope>
</reference>
<keyword evidence="1" id="KW-0677">Repeat</keyword>
<dbReference type="PROSITE" id="PS50222">
    <property type="entry name" value="EF_HAND_2"/>
    <property type="match status" value="2"/>
</dbReference>
<dbReference type="WBParaSite" id="maker-uti_cns_0007798-snap-gene-0.15-mRNA-1">
    <property type="protein sequence ID" value="maker-uti_cns_0007798-snap-gene-0.15-mRNA-1"/>
    <property type="gene ID" value="maker-uti_cns_0007798-snap-gene-0.15"/>
</dbReference>
<protein>
    <submittedName>
        <fullName evidence="6">Calmodulin</fullName>
    </submittedName>
</protein>
<dbReference type="InterPro" id="IPR002048">
    <property type="entry name" value="EF_hand_dom"/>
</dbReference>
<dbReference type="InterPro" id="IPR011992">
    <property type="entry name" value="EF-hand-dom_pair"/>
</dbReference>
<dbReference type="CDD" id="cd00051">
    <property type="entry name" value="EFh"/>
    <property type="match status" value="2"/>
</dbReference>
<dbReference type="PANTHER" id="PTHR46311">
    <property type="entry name" value="CALCIUM-BINDING PROTEIN 8-RELATED"/>
    <property type="match status" value="1"/>
</dbReference>
<name>A0A1I8HSE1_9PLAT</name>
<dbReference type="Gene3D" id="1.10.238.10">
    <property type="entry name" value="EF-hand"/>
    <property type="match status" value="2"/>
</dbReference>
<dbReference type="Pfam" id="PF13499">
    <property type="entry name" value="EF-hand_7"/>
    <property type="match status" value="2"/>
</dbReference>
<proteinExistence type="predicted"/>
<dbReference type="Proteomes" id="UP000095280">
    <property type="component" value="Unplaced"/>
</dbReference>
<evidence type="ECO:0000259" key="4">
    <source>
        <dbReference type="PROSITE" id="PS50222"/>
    </source>
</evidence>
<evidence type="ECO:0000313" key="5">
    <source>
        <dbReference type="Proteomes" id="UP000095280"/>
    </source>
</evidence>
<feature type="region of interest" description="Disordered" evidence="3">
    <location>
        <begin position="304"/>
        <end position="330"/>
    </location>
</feature>
<evidence type="ECO:0000256" key="2">
    <source>
        <dbReference type="ARBA" id="ARBA00022837"/>
    </source>
</evidence>
<evidence type="ECO:0000256" key="1">
    <source>
        <dbReference type="ARBA" id="ARBA00022737"/>
    </source>
</evidence>
<dbReference type="SUPFAM" id="SSF47473">
    <property type="entry name" value="EF-hand"/>
    <property type="match status" value="1"/>
</dbReference>
<feature type="domain" description="EF-hand" evidence="4">
    <location>
        <begin position="121"/>
        <end position="156"/>
    </location>
</feature>
<dbReference type="GO" id="GO:0005509">
    <property type="term" value="F:calcium ion binding"/>
    <property type="evidence" value="ECO:0007669"/>
    <property type="project" value="InterPro"/>
</dbReference>
<dbReference type="PANTHER" id="PTHR46311:SF5">
    <property type="entry name" value="EF-HAND DOMAIN-CONTAINING PROTEIN"/>
    <property type="match status" value="1"/>
</dbReference>